<dbReference type="InterPro" id="IPR010713">
    <property type="entry name" value="XET_C"/>
</dbReference>
<dbReference type="InterPro" id="IPR013320">
    <property type="entry name" value="ConA-like_dom_sf"/>
</dbReference>
<dbReference type="SUPFAM" id="SSF49899">
    <property type="entry name" value="Concanavalin A-like lectins/glucanases"/>
    <property type="match status" value="1"/>
</dbReference>
<dbReference type="FunFam" id="2.60.120.200:FF:000025">
    <property type="entry name" value="Xyloglucan endotransglucosylase/hydrolase"/>
    <property type="match status" value="1"/>
</dbReference>
<dbReference type="GO" id="GO:0071555">
    <property type="term" value="P:cell wall organization"/>
    <property type="evidence" value="ECO:0007669"/>
    <property type="project" value="UniProtKB-KW"/>
</dbReference>
<evidence type="ECO:0000256" key="3">
    <source>
        <dbReference type="ARBA" id="ARBA00023157"/>
    </source>
</evidence>
<feature type="domain" description="GH16" evidence="8">
    <location>
        <begin position="24"/>
        <end position="212"/>
    </location>
</feature>
<dbReference type="GO" id="GO:0016762">
    <property type="term" value="F:xyloglucan:xyloglucosyl transferase activity"/>
    <property type="evidence" value="ECO:0007669"/>
    <property type="project" value="UniProtKB-EC"/>
</dbReference>
<dbReference type="GO" id="GO:0010411">
    <property type="term" value="P:xyloglucan metabolic process"/>
    <property type="evidence" value="ECO:0007669"/>
    <property type="project" value="InterPro"/>
</dbReference>
<keyword evidence="3" id="KW-1015">Disulfide bond</keyword>
<feature type="active site" description="Proton donor" evidence="5">
    <location>
        <position position="102"/>
    </location>
</feature>
<reference evidence="9" key="1">
    <citation type="submission" date="2010-05" db="EMBL/GenBank/DDBJ databases">
        <title>Pinus pinaster full length.</title>
        <authorList>
            <person name="Flores Monterroso A."/>
            <person name="Fernandez Pozo N."/>
            <person name="Crespillo R."/>
            <person name="Claros G."/>
            <person name="Avila Saez C."/>
            <person name="Canovas Ramos F.M."/>
        </authorList>
    </citation>
    <scope>NUCLEOTIDE SEQUENCE</scope>
</reference>
<feature type="chain" id="PRO_5005129486" description="Xyloglucan endotransglucosylase/hydrolase" evidence="7">
    <location>
        <begin position="25"/>
        <end position="286"/>
    </location>
</feature>
<dbReference type="EC" id="2.4.1.207" evidence="7"/>
<feature type="glycosylation site" description="N-linked (GlcNAc...) asparagine" evidence="6">
    <location>
        <position position="106"/>
    </location>
</feature>
<keyword evidence="7" id="KW-0964">Secreted</keyword>
<dbReference type="EMBL" id="FN824804">
    <property type="protein sequence ID" value="CBL95263.1"/>
    <property type="molecule type" value="mRNA"/>
</dbReference>
<dbReference type="Pfam" id="PF00722">
    <property type="entry name" value="Glyco_hydro_16"/>
    <property type="match status" value="1"/>
</dbReference>
<evidence type="ECO:0000256" key="1">
    <source>
        <dbReference type="ARBA" id="ARBA00022679"/>
    </source>
</evidence>
<comment type="subcellular location">
    <subcellularLocation>
        <location evidence="7">Secreted</location>
        <location evidence="7">Cell wall</location>
    </subcellularLocation>
    <subcellularLocation>
        <location evidence="7">Secreted</location>
        <location evidence="7">Extracellular space</location>
        <location evidence="7">Apoplast</location>
    </subcellularLocation>
</comment>
<evidence type="ECO:0000256" key="6">
    <source>
        <dbReference type="PIRSR" id="PIRSR005604-2"/>
    </source>
</evidence>
<dbReference type="InterPro" id="IPR016455">
    <property type="entry name" value="XTH"/>
</dbReference>
<comment type="similarity">
    <text evidence="7">Belongs to the glycosyl hydrolase 16 family.</text>
</comment>
<dbReference type="CDD" id="cd02176">
    <property type="entry name" value="GH16_XET"/>
    <property type="match status" value="1"/>
</dbReference>
<keyword evidence="2 7" id="KW-0378">Hydrolase</keyword>
<dbReference type="GO" id="GO:0042546">
    <property type="term" value="P:cell wall biogenesis"/>
    <property type="evidence" value="ECO:0007669"/>
    <property type="project" value="InterPro"/>
</dbReference>
<comment type="PTM">
    <text evidence="7">Contains at least one intrachain disulfide bond essential for its enzymatic activity.</text>
</comment>
<dbReference type="InterPro" id="IPR008264">
    <property type="entry name" value="Beta_glucanase"/>
</dbReference>
<sequence length="286" mass="32763">MACLRLQSCCFFVLVFCFWVSNCAEFNDIFEPSWAIDHVMNEGELLKLKLDNFSGAGFASKATYLFGKVGAQIKLVPGDSAGTVTAFYMSSEGTLHDEFDFEFLGNASGEPYIVQTNIYSNGTGDREQRIYLWFDPTADFHSYSFLWNHKQVVFFVDSVPIRVFPNNERVGVPYPKKQPMRVSSSIWNADNWATQGGRLKINWSHSPFISTYKGFDIDANEYGLNGESRGVIENGSKWWDRPSHSSLTPLQRRMLRWVHRNYIIYDYCKDSTRFSTSPPECAGLRF</sequence>
<keyword evidence="7" id="KW-0052">Apoplast</keyword>
<dbReference type="GO" id="GO:0004553">
    <property type="term" value="F:hydrolase activity, hydrolyzing O-glycosyl compounds"/>
    <property type="evidence" value="ECO:0007669"/>
    <property type="project" value="InterPro"/>
</dbReference>
<dbReference type="InterPro" id="IPR044791">
    <property type="entry name" value="Beta-glucanase/XTH"/>
</dbReference>
<dbReference type="Gene3D" id="2.60.120.200">
    <property type="match status" value="1"/>
</dbReference>
<feature type="active site" description="Nucleophile" evidence="5">
    <location>
        <position position="98"/>
    </location>
</feature>
<accession>F4MKM0</accession>
<dbReference type="Pfam" id="PF06955">
    <property type="entry name" value="XET_C"/>
    <property type="match status" value="1"/>
</dbReference>
<dbReference type="InterPro" id="IPR000757">
    <property type="entry name" value="Beta-glucanase-like"/>
</dbReference>
<organism evidence="9">
    <name type="scientific">Pinus pinaster</name>
    <name type="common">Maritime pine</name>
    <dbReference type="NCBI Taxonomy" id="71647"/>
    <lineage>
        <taxon>Eukaryota</taxon>
        <taxon>Viridiplantae</taxon>
        <taxon>Streptophyta</taxon>
        <taxon>Embryophyta</taxon>
        <taxon>Tracheophyta</taxon>
        <taxon>Spermatophyta</taxon>
        <taxon>Pinopsida</taxon>
        <taxon>Pinidae</taxon>
        <taxon>Conifers I</taxon>
        <taxon>Pinales</taxon>
        <taxon>Pinaceae</taxon>
        <taxon>Pinus</taxon>
        <taxon>Pinus subgen. Pinus</taxon>
    </lineage>
</organism>
<dbReference type="PIRSF" id="PIRSF005604">
    <property type="entry name" value="XET"/>
    <property type="match status" value="1"/>
</dbReference>
<evidence type="ECO:0000256" key="5">
    <source>
        <dbReference type="PIRSR" id="PIRSR005604-1"/>
    </source>
</evidence>
<keyword evidence="1 7" id="KW-0808">Transferase</keyword>
<keyword evidence="7" id="KW-0961">Cell wall biogenesis/degradation</keyword>
<evidence type="ECO:0000256" key="7">
    <source>
        <dbReference type="RuleBase" id="RU361120"/>
    </source>
</evidence>
<evidence type="ECO:0000259" key="8">
    <source>
        <dbReference type="PROSITE" id="PS51762"/>
    </source>
</evidence>
<name>F4MKM0_PINPS</name>
<evidence type="ECO:0000313" key="9">
    <source>
        <dbReference type="EMBL" id="CBL95263.1"/>
    </source>
</evidence>
<dbReference type="PRINTS" id="PR00737">
    <property type="entry name" value="GLHYDRLASE16"/>
</dbReference>
<dbReference type="AlphaFoldDB" id="F4MKM0"/>
<evidence type="ECO:0000256" key="4">
    <source>
        <dbReference type="ARBA" id="ARBA00023295"/>
    </source>
</evidence>
<feature type="signal peptide" evidence="7">
    <location>
        <begin position="1"/>
        <end position="24"/>
    </location>
</feature>
<dbReference type="PROSITE" id="PS51762">
    <property type="entry name" value="GH16_2"/>
    <property type="match status" value="1"/>
</dbReference>
<keyword evidence="7" id="KW-0134">Cell wall</keyword>
<dbReference type="PANTHER" id="PTHR31062">
    <property type="entry name" value="XYLOGLUCAN ENDOTRANSGLUCOSYLASE/HYDROLASE PROTEIN 8-RELATED"/>
    <property type="match status" value="1"/>
</dbReference>
<evidence type="ECO:0000256" key="2">
    <source>
        <dbReference type="ARBA" id="ARBA00022801"/>
    </source>
</evidence>
<keyword evidence="4 7" id="KW-0326">Glycosidase</keyword>
<dbReference type="GO" id="GO:0048046">
    <property type="term" value="C:apoplast"/>
    <property type="evidence" value="ECO:0007669"/>
    <property type="project" value="UniProtKB-SubCell"/>
</dbReference>
<comment type="function">
    <text evidence="7">Catalyzes xyloglucan endohydrolysis (XEH) and/or endotransglycosylation (XET). Cleaves and religates xyloglucan polymers, an essential constituent of the primary cell wall, and thereby participates in cell wall construction of growing tissues.</text>
</comment>
<protein>
    <recommendedName>
        <fullName evidence="7">Xyloglucan endotransglucosylase/hydrolase</fullName>
        <ecNumber evidence="7">2.4.1.207</ecNumber>
    </recommendedName>
</protein>
<proteinExistence type="evidence at transcript level"/>
<keyword evidence="7" id="KW-0732">Signal</keyword>